<dbReference type="InterPro" id="IPR036291">
    <property type="entry name" value="NAD(P)-bd_dom_sf"/>
</dbReference>
<dbReference type="InterPro" id="IPR006151">
    <property type="entry name" value="Shikm_DH/Glu-tRNA_Rdtase"/>
</dbReference>
<dbReference type="Pfam" id="PF01488">
    <property type="entry name" value="Shikimate_DH"/>
    <property type="match status" value="1"/>
</dbReference>
<dbReference type="AlphaFoldDB" id="A0AAW5L7W7"/>
<reference evidence="2" key="1">
    <citation type="submission" date="2022-07" db="EMBL/GenBank/DDBJ databases">
        <title>Identification and characterization of Bacillus thuringiensis and other Bacillus cereus group isolates from spinach by whole genome sequencing.</title>
        <authorList>
            <person name="Zao X."/>
            <person name="Zervas A."/>
            <person name="Hendriks M."/>
            <person name="Rajkovic A."/>
            <person name="Van Overbeek L."/>
            <person name="Hendriksen N.B."/>
            <person name="Uyttendaele M."/>
        </authorList>
    </citation>
    <scope>NUCLEOTIDE SEQUENCE</scope>
    <source>
        <strain evidence="2">781001F-1</strain>
    </source>
</reference>
<comment type="caution">
    <text evidence="2">The sequence shown here is derived from an EMBL/GenBank/DDBJ whole genome shotgun (WGS) entry which is preliminary data.</text>
</comment>
<dbReference type="SUPFAM" id="SSF51735">
    <property type="entry name" value="NAD(P)-binding Rossmann-fold domains"/>
    <property type="match status" value="1"/>
</dbReference>
<dbReference type="EMBL" id="JANHEB010000071">
    <property type="protein sequence ID" value="MCQ6288434.1"/>
    <property type="molecule type" value="Genomic_DNA"/>
</dbReference>
<feature type="domain" description="Quinate/shikimate 5-dehydrogenase/glutamyl-tRNA reductase" evidence="1">
    <location>
        <begin position="128"/>
        <end position="216"/>
    </location>
</feature>
<name>A0AAW5L7W7_BACCE</name>
<dbReference type="RefSeq" id="WP_256425233.1">
    <property type="nucleotide sequence ID" value="NZ_JANHDY010000080.1"/>
</dbReference>
<accession>A0AAW5L7W7</accession>
<evidence type="ECO:0000259" key="1">
    <source>
        <dbReference type="Pfam" id="PF01488"/>
    </source>
</evidence>
<sequence length="351" mass="39446">MGLVLIDIYKDIHSRVDEEIKYLQSVKNQTVAIISMTARRSSGFQVLPRREALGYTAVNFLVTALDQARECLLFIDGKVEYLLIDIEQKQNVELAEEARKIIKTSKITTCKPNDTTIESCDLLIRHHFKDNIENKSILIIGSGNLSTKMALRLAERQAEVSMHSRNYSKTKEITEALNLILPKYAQYSIYALKEIKERHETFDVMLSFLSAENVIGEEYLRLINKDTLVIDGGINNFQSSFLTEALKQGSACYRLDVRIAFLYNLLFLSSEVESFFTHVMGRRTLNEVDLVSGGVIGRAGDIIVDKMNGPTQIIGIADGHGGVKSRSSYTCDDEIMINHIGKQLPLGKSSQ</sequence>
<proteinExistence type="predicted"/>
<dbReference type="Gene3D" id="3.40.50.720">
    <property type="entry name" value="NAD(P)-binding Rossmann-like Domain"/>
    <property type="match status" value="1"/>
</dbReference>
<gene>
    <name evidence="2" type="ORF">NPM19_27905</name>
</gene>
<dbReference type="Proteomes" id="UP001204643">
    <property type="component" value="Unassembled WGS sequence"/>
</dbReference>
<organism evidence="2 3">
    <name type="scientific">Bacillus cereus</name>
    <dbReference type="NCBI Taxonomy" id="1396"/>
    <lineage>
        <taxon>Bacteria</taxon>
        <taxon>Bacillati</taxon>
        <taxon>Bacillota</taxon>
        <taxon>Bacilli</taxon>
        <taxon>Bacillales</taxon>
        <taxon>Bacillaceae</taxon>
        <taxon>Bacillus</taxon>
        <taxon>Bacillus cereus group</taxon>
    </lineage>
</organism>
<protein>
    <submittedName>
        <fullName evidence="2">NAD(P)-binding domain-containing protein</fullName>
    </submittedName>
</protein>
<evidence type="ECO:0000313" key="2">
    <source>
        <dbReference type="EMBL" id="MCQ6288434.1"/>
    </source>
</evidence>
<evidence type="ECO:0000313" key="3">
    <source>
        <dbReference type="Proteomes" id="UP001204643"/>
    </source>
</evidence>